<proteinExistence type="predicted"/>
<evidence type="ECO:0000313" key="1">
    <source>
        <dbReference type="EMBL" id="KKL76880.1"/>
    </source>
</evidence>
<organism evidence="1">
    <name type="scientific">marine sediment metagenome</name>
    <dbReference type="NCBI Taxonomy" id="412755"/>
    <lineage>
        <taxon>unclassified sequences</taxon>
        <taxon>metagenomes</taxon>
        <taxon>ecological metagenomes</taxon>
    </lineage>
</organism>
<reference evidence="1" key="1">
    <citation type="journal article" date="2015" name="Nature">
        <title>Complex archaea that bridge the gap between prokaryotes and eukaryotes.</title>
        <authorList>
            <person name="Spang A."/>
            <person name="Saw J.H."/>
            <person name="Jorgensen S.L."/>
            <person name="Zaremba-Niedzwiedzka K."/>
            <person name="Martijn J."/>
            <person name="Lind A.E."/>
            <person name="van Eijk R."/>
            <person name="Schleper C."/>
            <person name="Guy L."/>
            <person name="Ettema T.J."/>
        </authorList>
    </citation>
    <scope>NUCLEOTIDE SEQUENCE</scope>
</reference>
<dbReference type="EMBL" id="LAZR01023914">
    <property type="protein sequence ID" value="KKL76880.1"/>
    <property type="molecule type" value="Genomic_DNA"/>
</dbReference>
<accession>A0A0F9H5I1</accession>
<gene>
    <name evidence="1" type="ORF">LCGC14_2040450</name>
</gene>
<name>A0A0F9H5I1_9ZZZZ</name>
<dbReference type="AlphaFoldDB" id="A0A0F9H5I1"/>
<sequence>MAFKYFCDICDELIIRGDSSFLHVWTSRGPEENFSGRETRWDVHAECLPEKLRPVRAVATLGAVMGNG</sequence>
<protein>
    <submittedName>
        <fullName evidence="1">Uncharacterized protein</fullName>
    </submittedName>
</protein>
<comment type="caution">
    <text evidence="1">The sequence shown here is derived from an EMBL/GenBank/DDBJ whole genome shotgun (WGS) entry which is preliminary data.</text>
</comment>